<dbReference type="Pfam" id="PF01850">
    <property type="entry name" value="PIN"/>
    <property type="match status" value="1"/>
</dbReference>
<dbReference type="InterPro" id="IPR051619">
    <property type="entry name" value="TypeII_TA_RNase_PINc/VapC"/>
</dbReference>
<evidence type="ECO:0000313" key="9">
    <source>
        <dbReference type="Proteomes" id="UP000466396"/>
    </source>
</evidence>
<keyword evidence="2 7" id="KW-1277">Toxin-antitoxin system</keyword>
<dbReference type="GO" id="GO:0016787">
    <property type="term" value="F:hydrolase activity"/>
    <property type="evidence" value="ECO:0007669"/>
    <property type="project" value="UniProtKB-KW"/>
</dbReference>
<dbReference type="GO" id="GO:0004540">
    <property type="term" value="F:RNA nuclease activity"/>
    <property type="evidence" value="ECO:0007669"/>
    <property type="project" value="InterPro"/>
</dbReference>
<proteinExistence type="inferred from homology"/>
<dbReference type="InterPro" id="IPR044153">
    <property type="entry name" value="PIN_Pae0151-like"/>
</dbReference>
<evidence type="ECO:0000256" key="1">
    <source>
        <dbReference type="ARBA" id="ARBA00001946"/>
    </source>
</evidence>
<name>A0A1X1Y752_9MYCO</name>
<evidence type="ECO:0000256" key="5">
    <source>
        <dbReference type="ARBA" id="ARBA00022801"/>
    </source>
</evidence>
<feature type="binding site" evidence="7">
    <location>
        <position position="5"/>
    </location>
    <ligand>
        <name>Mg(2+)</name>
        <dbReference type="ChEBI" id="CHEBI:18420"/>
    </ligand>
</feature>
<dbReference type="HAMAP" id="MF_00265">
    <property type="entry name" value="VapC_Nob1"/>
    <property type="match status" value="1"/>
</dbReference>
<comment type="similarity">
    <text evidence="7">Belongs to the PINc/VapC protein family.</text>
</comment>
<keyword evidence="6 7" id="KW-0460">Magnesium</keyword>
<dbReference type="EMBL" id="AP022581">
    <property type="protein sequence ID" value="BBX96340.1"/>
    <property type="molecule type" value="Genomic_DNA"/>
</dbReference>
<dbReference type="InterPro" id="IPR002716">
    <property type="entry name" value="PIN_dom"/>
</dbReference>
<dbReference type="GO" id="GO:0000287">
    <property type="term" value="F:magnesium ion binding"/>
    <property type="evidence" value="ECO:0007669"/>
    <property type="project" value="UniProtKB-UniRule"/>
</dbReference>
<dbReference type="STRING" id="169765.AWC15_21365"/>
<evidence type="ECO:0000313" key="8">
    <source>
        <dbReference type="EMBL" id="BBX96340.1"/>
    </source>
</evidence>
<comment type="cofactor">
    <cofactor evidence="1 7">
        <name>Mg(2+)</name>
        <dbReference type="ChEBI" id="CHEBI:18420"/>
    </cofactor>
</comment>
<keyword evidence="7" id="KW-0800">Toxin</keyword>
<comment type="function">
    <text evidence="7">Toxic component of a toxin-antitoxin (TA) system. An RNase.</text>
</comment>
<evidence type="ECO:0000256" key="2">
    <source>
        <dbReference type="ARBA" id="ARBA00022649"/>
    </source>
</evidence>
<keyword evidence="4 7" id="KW-0479">Metal-binding</keyword>
<dbReference type="InterPro" id="IPR029060">
    <property type="entry name" value="PIN-like_dom_sf"/>
</dbReference>
<keyword evidence="9" id="KW-1185">Reference proteome</keyword>
<dbReference type="InterPro" id="IPR022907">
    <property type="entry name" value="VapC_family"/>
</dbReference>
<dbReference type="Gene3D" id="3.40.50.1010">
    <property type="entry name" value="5'-nuclease"/>
    <property type="match status" value="1"/>
</dbReference>
<dbReference type="GO" id="GO:0090729">
    <property type="term" value="F:toxin activity"/>
    <property type="evidence" value="ECO:0007669"/>
    <property type="project" value="UniProtKB-KW"/>
</dbReference>
<feature type="binding site" evidence="7">
    <location>
        <position position="94"/>
    </location>
    <ligand>
        <name>Mg(2+)</name>
        <dbReference type="ChEBI" id="CHEBI:18420"/>
    </ligand>
</feature>
<sequence>MIVLDASAAVELVLATGSGAAVARRLRGEALHAPAHFDVEAIGAIRRAVIRRLLSDHEGLVSVADFQSLPVRRWPTKALAQRAYQLRHTHTVADGMYVALAEGLEAPLVTCDERLAQSHGHDADIELLA</sequence>
<dbReference type="AlphaFoldDB" id="A0A1X1Y752"/>
<dbReference type="SUPFAM" id="SSF88723">
    <property type="entry name" value="PIN domain-like"/>
    <property type="match status" value="1"/>
</dbReference>
<evidence type="ECO:0000256" key="7">
    <source>
        <dbReference type="HAMAP-Rule" id="MF_00265"/>
    </source>
</evidence>
<reference evidence="8 9" key="1">
    <citation type="journal article" date="2019" name="Emerg. Microbes Infect.">
        <title>Comprehensive subspecies identification of 175 nontuberculous mycobacteria species based on 7547 genomic profiles.</title>
        <authorList>
            <person name="Matsumoto Y."/>
            <person name="Kinjo T."/>
            <person name="Motooka D."/>
            <person name="Nabeya D."/>
            <person name="Jung N."/>
            <person name="Uechi K."/>
            <person name="Horii T."/>
            <person name="Iida T."/>
            <person name="Fujita J."/>
            <person name="Nakamura S."/>
        </authorList>
    </citation>
    <scope>NUCLEOTIDE SEQUENCE [LARGE SCALE GENOMIC DNA]</scope>
    <source>
        <strain evidence="8 9">JCM 15657</strain>
    </source>
</reference>
<dbReference type="OrthoDB" id="4377304at2"/>
<dbReference type="Proteomes" id="UP000466396">
    <property type="component" value="Chromosome"/>
</dbReference>
<accession>A0A1X1Y752</accession>
<dbReference type="CDD" id="cd09873">
    <property type="entry name" value="PIN_Pae0151-like"/>
    <property type="match status" value="1"/>
</dbReference>
<evidence type="ECO:0000256" key="6">
    <source>
        <dbReference type="ARBA" id="ARBA00022842"/>
    </source>
</evidence>
<dbReference type="EC" id="3.1.-.-" evidence="7"/>
<keyword evidence="5 7" id="KW-0378">Hydrolase</keyword>
<dbReference type="RefSeq" id="WP_085160315.1">
    <property type="nucleotide sequence ID" value="NZ_AP022581.1"/>
</dbReference>
<dbReference type="PANTHER" id="PTHR35901:SF1">
    <property type="entry name" value="EXONUCLEASE VAPC9"/>
    <property type="match status" value="1"/>
</dbReference>
<gene>
    <name evidence="8" type="primary">vapc12</name>
    <name evidence="7" type="synonym">vapC</name>
    <name evidence="8" type="ORF">MLAC_16340</name>
</gene>
<organism evidence="8 9">
    <name type="scientific">Mycobacterium lacus</name>
    <dbReference type="NCBI Taxonomy" id="169765"/>
    <lineage>
        <taxon>Bacteria</taxon>
        <taxon>Bacillati</taxon>
        <taxon>Actinomycetota</taxon>
        <taxon>Actinomycetes</taxon>
        <taxon>Mycobacteriales</taxon>
        <taxon>Mycobacteriaceae</taxon>
        <taxon>Mycobacterium</taxon>
    </lineage>
</organism>
<evidence type="ECO:0000256" key="4">
    <source>
        <dbReference type="ARBA" id="ARBA00022723"/>
    </source>
</evidence>
<evidence type="ECO:0000256" key="3">
    <source>
        <dbReference type="ARBA" id="ARBA00022722"/>
    </source>
</evidence>
<protein>
    <recommendedName>
        <fullName evidence="7">Ribonuclease VapC</fullName>
        <shortName evidence="7">RNase VapC</shortName>
        <ecNumber evidence="7">3.1.-.-</ecNumber>
    </recommendedName>
    <alternativeName>
        <fullName evidence="7">Toxin VapC</fullName>
    </alternativeName>
</protein>
<dbReference type="KEGG" id="mlj:MLAC_16340"/>
<dbReference type="PANTHER" id="PTHR35901">
    <property type="entry name" value="RIBONUCLEASE VAPC3"/>
    <property type="match status" value="1"/>
</dbReference>
<keyword evidence="3 7" id="KW-0540">Nuclease</keyword>